<proteinExistence type="predicted"/>
<evidence type="ECO:0000313" key="1">
    <source>
        <dbReference type="EMBL" id="MBP1966760.1"/>
    </source>
</evidence>
<dbReference type="EMBL" id="JAGGKV010000025">
    <property type="protein sequence ID" value="MBP1966760.1"/>
    <property type="molecule type" value="Genomic_DNA"/>
</dbReference>
<dbReference type="Proteomes" id="UP001519344">
    <property type="component" value="Unassembled WGS sequence"/>
</dbReference>
<gene>
    <name evidence="1" type="ORF">J2Z65_006021</name>
</gene>
<comment type="caution">
    <text evidence="1">The sequence shown here is derived from an EMBL/GenBank/DDBJ whole genome shotgun (WGS) entry which is preliminary data.</text>
</comment>
<evidence type="ECO:0008006" key="3">
    <source>
        <dbReference type="Google" id="ProtNLM"/>
    </source>
</evidence>
<name>A0ABS4I768_9BACL</name>
<protein>
    <recommendedName>
        <fullName evidence="3">DUF4912 domain-containing protein</fullName>
    </recommendedName>
</protein>
<accession>A0ABS4I768</accession>
<organism evidence="1 2">
    <name type="scientific">Paenibacillus aceris</name>
    <dbReference type="NCBI Taxonomy" id="869555"/>
    <lineage>
        <taxon>Bacteria</taxon>
        <taxon>Bacillati</taxon>
        <taxon>Bacillota</taxon>
        <taxon>Bacilli</taxon>
        <taxon>Bacillales</taxon>
        <taxon>Paenibacillaceae</taxon>
        <taxon>Paenibacillus</taxon>
    </lineage>
</organism>
<sequence>MLVQSWANLFAYWQLSSRKKKMVLDHFQTDWLLLGPTLRFYEATEHAAGFHGTDNVSELPLPQGECCFLSGFLPGRLYFAELGIKNDQGHFLPLLRSNTIQTPHIHTNQEFPSNEFTKNDQVTYRPTAVSIQLMTSKTYEQFSAYTVYLPKCVYPADTEFGGDID</sequence>
<dbReference type="InterPro" id="IPR032585">
    <property type="entry name" value="DUF4912"/>
</dbReference>
<dbReference type="Pfam" id="PF16258">
    <property type="entry name" value="DUF4912"/>
    <property type="match status" value="1"/>
</dbReference>
<reference evidence="1 2" key="1">
    <citation type="submission" date="2021-03" db="EMBL/GenBank/DDBJ databases">
        <title>Genomic Encyclopedia of Type Strains, Phase IV (KMG-IV): sequencing the most valuable type-strain genomes for metagenomic binning, comparative biology and taxonomic classification.</title>
        <authorList>
            <person name="Goeker M."/>
        </authorList>
    </citation>
    <scope>NUCLEOTIDE SEQUENCE [LARGE SCALE GENOMIC DNA]</scope>
    <source>
        <strain evidence="1 2">DSM 24950</strain>
    </source>
</reference>
<evidence type="ECO:0000313" key="2">
    <source>
        <dbReference type="Proteomes" id="UP001519344"/>
    </source>
</evidence>
<keyword evidence="2" id="KW-1185">Reference proteome</keyword>